<keyword evidence="3" id="KW-1185">Reference proteome</keyword>
<protein>
    <recommendedName>
        <fullName evidence="1">Cyclic di-GMP receptor atypical PilZ domain-containing protein</fullName>
    </recommendedName>
</protein>
<organism evidence="2 3">
    <name type="scientific">Solimonas terrae</name>
    <dbReference type="NCBI Taxonomy" id="1396819"/>
    <lineage>
        <taxon>Bacteria</taxon>
        <taxon>Pseudomonadati</taxon>
        <taxon>Pseudomonadota</taxon>
        <taxon>Gammaproteobacteria</taxon>
        <taxon>Nevskiales</taxon>
        <taxon>Nevskiaceae</taxon>
        <taxon>Solimonas</taxon>
    </lineage>
</organism>
<dbReference type="InterPro" id="IPR031800">
    <property type="entry name" value="PilZ_atypical"/>
</dbReference>
<feature type="domain" description="Cyclic di-GMP receptor atypical PilZ" evidence="1">
    <location>
        <begin position="58"/>
        <end position="172"/>
    </location>
</feature>
<dbReference type="AlphaFoldDB" id="A0A6M2BPQ6"/>
<comment type="caution">
    <text evidence="2">The sequence shown here is derived from an EMBL/GenBank/DDBJ whole genome shotgun (WGS) entry which is preliminary data.</text>
</comment>
<dbReference type="EMBL" id="JAAMOW010000002">
    <property type="protein sequence ID" value="NGY04290.1"/>
    <property type="molecule type" value="Genomic_DNA"/>
</dbReference>
<proteinExistence type="predicted"/>
<name>A0A6M2BPQ6_9GAMM</name>
<sequence length="184" mass="20053">MSGADTSAVLGYRDTLPFDWRPAEGALPRVWAEQNLRMLTALVTLGERTLVEPETPGAAEFERLHHKVDLVIELLGALLRSTRSSAPPVPLRISAEALAWPLDDDAPAIGSVLDVSVQLHPCTPLPLQWRGEVVAHRDGELRLRFAAMPESLACALERHVFMHHRRSVAGARSPVQRGEGAAAP</sequence>
<dbReference type="RefSeq" id="WP_166253219.1">
    <property type="nucleotide sequence ID" value="NZ_JAAMOW010000002.1"/>
</dbReference>
<evidence type="ECO:0000259" key="1">
    <source>
        <dbReference type="Pfam" id="PF16823"/>
    </source>
</evidence>
<evidence type="ECO:0000313" key="2">
    <source>
        <dbReference type="EMBL" id="NGY04290.1"/>
    </source>
</evidence>
<dbReference type="Pfam" id="PF16823">
    <property type="entry name" value="tPilZ"/>
    <property type="match status" value="1"/>
</dbReference>
<evidence type="ECO:0000313" key="3">
    <source>
        <dbReference type="Proteomes" id="UP000472676"/>
    </source>
</evidence>
<accession>A0A6M2BPQ6</accession>
<gene>
    <name evidence="2" type="ORF">G7Y85_05910</name>
</gene>
<reference evidence="2 3" key="1">
    <citation type="journal article" date="2014" name="Int. J. Syst. Evol. Microbiol.">
        <title>Solimonas terrae sp. nov., isolated from soil.</title>
        <authorList>
            <person name="Kim S.J."/>
            <person name="Moon J.Y."/>
            <person name="Weon H.Y."/>
            <person name="Ahn J.H."/>
            <person name="Chen W.M."/>
            <person name="Kwon S.W."/>
        </authorList>
    </citation>
    <scope>NUCLEOTIDE SEQUENCE [LARGE SCALE GENOMIC DNA]</scope>
    <source>
        <strain evidence="2 3">KIS83-12</strain>
    </source>
</reference>
<dbReference type="Proteomes" id="UP000472676">
    <property type="component" value="Unassembled WGS sequence"/>
</dbReference>